<evidence type="ECO:0000256" key="1">
    <source>
        <dbReference type="ARBA" id="ARBA00022598"/>
    </source>
</evidence>
<reference evidence="6 7" key="1">
    <citation type="submission" date="2020-07" db="EMBL/GenBank/DDBJ databases">
        <title>Transfer of Campylobacter canadensis to the novel genus Avispirillum gen. nov., that also includes two novel species recovered from migratory waterfowl: Avispirillum anseris sp. nov. and Avispirillum brantae sp. nov.</title>
        <authorList>
            <person name="Miller W.G."/>
            <person name="Chapman M.H."/>
            <person name="Yee E."/>
            <person name="Inglis G.D."/>
        </authorList>
    </citation>
    <scope>NUCLEOTIDE SEQUENCE [LARGE SCALE GENOMIC DNA]</scope>
    <source>
        <strain evidence="6 7">L283</strain>
    </source>
</reference>
<name>A0ABS7WS47_9BACT</name>
<keyword evidence="2" id="KW-0235">DNA replication</keyword>
<keyword evidence="7" id="KW-1185">Reference proteome</keyword>
<gene>
    <name evidence="6" type="ORF">AVCANL283_01590</name>
</gene>
<comment type="caution">
    <text evidence="6">The sequence shown here is derived from an EMBL/GenBank/DDBJ whole genome shotgun (WGS) entry which is preliminary data.</text>
</comment>
<dbReference type="InterPro" id="IPR012310">
    <property type="entry name" value="DNA_ligase_ATP-dep_cent"/>
</dbReference>
<dbReference type="Gene3D" id="3.30.1490.70">
    <property type="match status" value="1"/>
</dbReference>
<evidence type="ECO:0000313" key="6">
    <source>
        <dbReference type="EMBL" id="MBZ7986810.1"/>
    </source>
</evidence>
<dbReference type="PANTHER" id="PTHR47810">
    <property type="entry name" value="DNA LIGASE"/>
    <property type="match status" value="1"/>
</dbReference>
<accession>A0ABS7WS47</accession>
<evidence type="ECO:0000313" key="7">
    <source>
        <dbReference type="Proteomes" id="UP000786183"/>
    </source>
</evidence>
<dbReference type="InterPro" id="IPR050326">
    <property type="entry name" value="NAD_dep_DNA_ligaseB"/>
</dbReference>
<evidence type="ECO:0000256" key="3">
    <source>
        <dbReference type="ARBA" id="ARBA00022763"/>
    </source>
</evidence>
<proteinExistence type="predicted"/>
<feature type="domain" description="ATP-dependent DNA ligase family profile" evidence="5">
    <location>
        <begin position="116"/>
        <end position="225"/>
    </location>
</feature>
<dbReference type="Proteomes" id="UP000786183">
    <property type="component" value="Unassembled WGS sequence"/>
</dbReference>
<dbReference type="PANTHER" id="PTHR47810:SF1">
    <property type="entry name" value="DNA LIGASE B"/>
    <property type="match status" value="1"/>
</dbReference>
<dbReference type="Gene3D" id="3.30.470.30">
    <property type="entry name" value="DNA ligase/mRNA capping enzyme"/>
    <property type="match status" value="1"/>
</dbReference>
<organism evidence="6 7">
    <name type="scientific">Campylobacter canadensis</name>
    <dbReference type="NCBI Taxonomy" id="449520"/>
    <lineage>
        <taxon>Bacteria</taxon>
        <taxon>Pseudomonadati</taxon>
        <taxon>Campylobacterota</taxon>
        <taxon>Epsilonproteobacteria</taxon>
        <taxon>Campylobacterales</taxon>
        <taxon>Campylobacteraceae</taxon>
        <taxon>Campylobacter</taxon>
    </lineage>
</organism>
<sequence>MFKQYFLLFAIIFNLHALSLIYPTTQSIEDIDISEYLASEKLVGLRGYWDGEKLLDSNGLAYSVPKEFIKDFPPFELDGELYCHTRFDNIMKDVYSSKFNCVKLYVFEVPNQKGSLIDRLKVLDNYLKEHPNDNIVILKQKRFKDKSALMQYYNELIASGSRGIILHKIDENYTTTMGDVMIKLEPDYESYCILSNYIFDKDNNLKAYVCKFFLHNAVRGVRGKEQFQPFSESEKNYINIVIDNNIPQEYLQNPPSIGTKIRFSYKKLDDSAYPIDSKFLRFEAFY</sequence>
<keyword evidence="1" id="KW-0436">Ligase</keyword>
<protein>
    <recommendedName>
        <fullName evidence="5">ATP-dependent DNA ligase family profile domain-containing protein</fullName>
    </recommendedName>
</protein>
<evidence type="ECO:0000256" key="4">
    <source>
        <dbReference type="ARBA" id="ARBA00023204"/>
    </source>
</evidence>
<keyword evidence="3" id="KW-0227">DNA damage</keyword>
<evidence type="ECO:0000259" key="5">
    <source>
        <dbReference type="PROSITE" id="PS50160"/>
    </source>
</evidence>
<dbReference type="SUPFAM" id="SSF56091">
    <property type="entry name" value="DNA ligase/mRNA capping enzyme, catalytic domain"/>
    <property type="match status" value="1"/>
</dbReference>
<dbReference type="EMBL" id="JACGBB010000002">
    <property type="protein sequence ID" value="MBZ7986810.1"/>
    <property type="molecule type" value="Genomic_DNA"/>
</dbReference>
<dbReference type="PROSITE" id="PS50160">
    <property type="entry name" value="DNA_LIGASE_A3"/>
    <property type="match status" value="1"/>
</dbReference>
<evidence type="ECO:0000256" key="2">
    <source>
        <dbReference type="ARBA" id="ARBA00022705"/>
    </source>
</evidence>
<dbReference type="CDD" id="cd07896">
    <property type="entry name" value="Adenylation_kDNA_ligase_like"/>
    <property type="match status" value="1"/>
</dbReference>
<dbReference type="RefSeq" id="WP_172230277.1">
    <property type="nucleotide sequence ID" value="NZ_CP035946.1"/>
</dbReference>
<keyword evidence="4" id="KW-0234">DNA repair</keyword>